<evidence type="ECO:0000313" key="2">
    <source>
        <dbReference type="Proteomes" id="UP001500707"/>
    </source>
</evidence>
<organism evidence="1 2">
    <name type="scientific">Streptomyces osmaniensis</name>
    <dbReference type="NCBI Taxonomy" id="593134"/>
    <lineage>
        <taxon>Bacteria</taxon>
        <taxon>Bacillati</taxon>
        <taxon>Actinomycetota</taxon>
        <taxon>Actinomycetes</taxon>
        <taxon>Kitasatosporales</taxon>
        <taxon>Streptomycetaceae</taxon>
        <taxon>Streptomyces</taxon>
    </lineage>
</organism>
<gene>
    <name evidence="1" type="ORF">GCM10022295_08980</name>
</gene>
<dbReference type="Proteomes" id="UP001500707">
    <property type="component" value="Unassembled WGS sequence"/>
</dbReference>
<accession>A0ABP6V5E8</accession>
<dbReference type="EMBL" id="BAABCE010000002">
    <property type="protein sequence ID" value="GAA3529285.1"/>
    <property type="molecule type" value="Genomic_DNA"/>
</dbReference>
<keyword evidence="2" id="KW-1185">Reference proteome</keyword>
<name>A0ABP6V5E8_9ACTN</name>
<sequence length="128" mass="13776">MRVLTPSDGPAATLPQPAIHTALNPLDALNALNPLNPLNPLDALSPIDPTAPLLLHAPPLHRHTRHIRTNLGTPDPHAAHTFRPVRATRPIRIPRHRGALRALLHGSSSGRVGTWGHYGGLLLTRQAP</sequence>
<comment type="caution">
    <text evidence="1">The sequence shown here is derived from an EMBL/GenBank/DDBJ whole genome shotgun (WGS) entry which is preliminary data.</text>
</comment>
<reference evidence="2" key="1">
    <citation type="journal article" date="2019" name="Int. J. Syst. Evol. Microbiol.">
        <title>The Global Catalogue of Microorganisms (GCM) 10K type strain sequencing project: providing services to taxonomists for standard genome sequencing and annotation.</title>
        <authorList>
            <consortium name="The Broad Institute Genomics Platform"/>
            <consortium name="The Broad Institute Genome Sequencing Center for Infectious Disease"/>
            <person name="Wu L."/>
            <person name="Ma J."/>
        </authorList>
    </citation>
    <scope>NUCLEOTIDE SEQUENCE [LARGE SCALE GENOMIC DNA]</scope>
    <source>
        <strain evidence="2">JCM 17656</strain>
    </source>
</reference>
<protein>
    <submittedName>
        <fullName evidence="1">Uncharacterized protein</fullName>
    </submittedName>
</protein>
<proteinExistence type="predicted"/>
<evidence type="ECO:0000313" key="1">
    <source>
        <dbReference type="EMBL" id="GAA3529285.1"/>
    </source>
</evidence>